<organism evidence="2 4">
    <name type="scientific">Oryza sativa subsp. japonica</name>
    <name type="common">Rice</name>
    <dbReference type="NCBI Taxonomy" id="39947"/>
    <lineage>
        <taxon>Eukaryota</taxon>
        <taxon>Viridiplantae</taxon>
        <taxon>Streptophyta</taxon>
        <taxon>Embryophyta</taxon>
        <taxon>Tracheophyta</taxon>
        <taxon>Spermatophyta</taxon>
        <taxon>Magnoliopsida</taxon>
        <taxon>Liliopsida</taxon>
        <taxon>Poales</taxon>
        <taxon>Poaceae</taxon>
        <taxon>BOP clade</taxon>
        <taxon>Oryzoideae</taxon>
        <taxon>Oryzeae</taxon>
        <taxon>Oryzinae</taxon>
        <taxon>Oryza</taxon>
        <taxon>Oryza sativa</taxon>
    </lineage>
</organism>
<dbReference type="EMBL" id="AP001168">
    <property type="protein sequence ID" value="BAD67742.1"/>
    <property type="molecule type" value="Genomic_DNA"/>
</dbReference>
<reference evidence="4" key="4">
    <citation type="journal article" date="2008" name="Nucleic Acids Res.">
        <title>The rice annotation project database (RAP-DB): 2008 update.</title>
        <authorList>
            <consortium name="The rice annotation project (RAP)"/>
        </authorList>
    </citation>
    <scope>GENOME REANNOTATION</scope>
    <source>
        <strain evidence="4">cv. Nipponbare</strain>
    </source>
</reference>
<dbReference type="AlphaFoldDB" id="Q8H647"/>
<evidence type="ECO:0000313" key="2">
    <source>
        <dbReference type="EMBL" id="BAC24829.1"/>
    </source>
</evidence>
<dbReference type="Proteomes" id="UP000000763">
    <property type="component" value="Chromosome 6"/>
</dbReference>
<sequence>MEGDDDGVGRQIKEEKEPLREKGGGGSRSVTAQMVAMVAASDDGGAGAMQERIVGKEMGG</sequence>
<reference evidence="4" key="3">
    <citation type="journal article" date="2005" name="Nature">
        <title>The map-based sequence of the rice genome.</title>
        <authorList>
            <consortium name="International rice genome sequencing project (IRGSP)"/>
            <person name="Matsumoto T."/>
            <person name="Wu J."/>
            <person name="Kanamori H."/>
            <person name="Katayose Y."/>
            <person name="Fujisawa M."/>
            <person name="Namiki N."/>
            <person name="Mizuno H."/>
            <person name="Yamamoto K."/>
            <person name="Antonio B.A."/>
            <person name="Baba T."/>
            <person name="Sakata K."/>
            <person name="Nagamura Y."/>
            <person name="Aoki H."/>
            <person name="Arikawa K."/>
            <person name="Arita K."/>
            <person name="Bito T."/>
            <person name="Chiden Y."/>
            <person name="Fujitsuka N."/>
            <person name="Fukunaka R."/>
            <person name="Hamada M."/>
            <person name="Harada C."/>
            <person name="Hayashi A."/>
            <person name="Hijishita S."/>
            <person name="Honda M."/>
            <person name="Hosokawa S."/>
            <person name="Ichikawa Y."/>
            <person name="Idonuma A."/>
            <person name="Iijima M."/>
            <person name="Ikeda M."/>
            <person name="Ikeno M."/>
            <person name="Ito K."/>
            <person name="Ito S."/>
            <person name="Ito T."/>
            <person name="Ito Y."/>
            <person name="Ito Y."/>
            <person name="Iwabuchi A."/>
            <person name="Kamiya K."/>
            <person name="Karasawa W."/>
            <person name="Kurita K."/>
            <person name="Katagiri S."/>
            <person name="Kikuta A."/>
            <person name="Kobayashi H."/>
            <person name="Kobayashi N."/>
            <person name="Machita K."/>
            <person name="Maehara T."/>
            <person name="Masukawa M."/>
            <person name="Mizubayashi T."/>
            <person name="Mukai Y."/>
            <person name="Nagasaki H."/>
            <person name="Nagata Y."/>
            <person name="Naito S."/>
            <person name="Nakashima M."/>
            <person name="Nakama Y."/>
            <person name="Nakamichi Y."/>
            <person name="Nakamura M."/>
            <person name="Meguro A."/>
            <person name="Negishi M."/>
            <person name="Ohta I."/>
            <person name="Ohta T."/>
            <person name="Okamoto M."/>
            <person name="Ono N."/>
            <person name="Saji S."/>
            <person name="Sakaguchi M."/>
            <person name="Sakai K."/>
            <person name="Shibata M."/>
            <person name="Shimokawa T."/>
            <person name="Song J."/>
            <person name="Takazaki Y."/>
            <person name="Terasawa K."/>
            <person name="Tsugane M."/>
            <person name="Tsuji K."/>
            <person name="Ueda S."/>
            <person name="Waki K."/>
            <person name="Yamagata H."/>
            <person name="Yamamoto M."/>
            <person name="Yamamoto S."/>
            <person name="Yamane H."/>
            <person name="Yoshiki S."/>
            <person name="Yoshihara R."/>
            <person name="Yukawa K."/>
            <person name="Zhong H."/>
            <person name="Yano M."/>
            <person name="Yuan Q."/>
            <person name="Ouyang S."/>
            <person name="Liu J."/>
            <person name="Jones K.M."/>
            <person name="Gansberger K."/>
            <person name="Moffat K."/>
            <person name="Hill J."/>
            <person name="Bera J."/>
            <person name="Fadrosh D."/>
            <person name="Jin S."/>
            <person name="Johri S."/>
            <person name="Kim M."/>
            <person name="Overton L."/>
            <person name="Reardon M."/>
            <person name="Tsitrin T."/>
            <person name="Vuong H."/>
            <person name="Weaver B."/>
            <person name="Ciecko A."/>
            <person name="Tallon L."/>
            <person name="Jackson J."/>
            <person name="Pai G."/>
            <person name="Aken S.V."/>
            <person name="Utterback T."/>
            <person name="Reidmuller S."/>
            <person name="Feldblyum T."/>
            <person name="Hsiao J."/>
            <person name="Zismann V."/>
            <person name="Iobst S."/>
            <person name="de Vazeille A.R."/>
            <person name="Buell C.R."/>
            <person name="Ying K."/>
            <person name="Li Y."/>
            <person name="Lu T."/>
            <person name="Huang Y."/>
            <person name="Zhao Q."/>
            <person name="Feng Q."/>
            <person name="Zhang L."/>
            <person name="Zhu J."/>
            <person name="Weng Q."/>
            <person name="Mu J."/>
            <person name="Lu Y."/>
            <person name="Fan D."/>
            <person name="Liu Y."/>
            <person name="Guan J."/>
            <person name="Zhang Y."/>
            <person name="Yu S."/>
            <person name="Liu X."/>
            <person name="Zhang Y."/>
            <person name="Hong G."/>
            <person name="Han B."/>
            <person name="Choisne N."/>
            <person name="Demange N."/>
            <person name="Orjeda G."/>
            <person name="Samain S."/>
            <person name="Cattolico L."/>
            <person name="Pelletier E."/>
            <person name="Couloux A."/>
            <person name="Segurens B."/>
            <person name="Wincker P."/>
            <person name="D'Hont A."/>
            <person name="Scarpelli C."/>
            <person name="Weissenbach J."/>
            <person name="Salanoubat M."/>
            <person name="Quetier F."/>
            <person name="Yu Y."/>
            <person name="Kim H.R."/>
            <person name="Rambo T."/>
            <person name="Currie J."/>
            <person name="Collura K."/>
            <person name="Luo M."/>
            <person name="Yang T."/>
            <person name="Ammiraju J.S.S."/>
            <person name="Engler F."/>
            <person name="Soderlund C."/>
            <person name="Wing R.A."/>
            <person name="Palmer L.E."/>
            <person name="de la Bastide M."/>
            <person name="Spiegel L."/>
            <person name="Nascimento L."/>
            <person name="Zutavern T."/>
            <person name="O'Shaughnessy A."/>
            <person name="Dike S."/>
            <person name="Dedhia N."/>
            <person name="Preston R."/>
            <person name="Balija V."/>
            <person name="McCombie W.R."/>
            <person name="Chow T."/>
            <person name="Chen H."/>
            <person name="Chung M."/>
            <person name="Chen C."/>
            <person name="Shaw J."/>
            <person name="Wu H."/>
            <person name="Hsiao K."/>
            <person name="Chao Y."/>
            <person name="Chu M."/>
            <person name="Cheng C."/>
            <person name="Hour A."/>
            <person name="Lee P."/>
            <person name="Lin S."/>
            <person name="Lin Y."/>
            <person name="Liou J."/>
            <person name="Liu S."/>
            <person name="Hsing Y."/>
            <person name="Raghuvanshi S."/>
            <person name="Mohanty A."/>
            <person name="Bharti A.K."/>
            <person name="Gaur A."/>
            <person name="Gupta V."/>
            <person name="Kumar D."/>
            <person name="Ravi V."/>
            <person name="Vij S."/>
            <person name="Kapur A."/>
            <person name="Khurana P."/>
            <person name="Khurana P."/>
            <person name="Khurana J.P."/>
            <person name="Tyagi A.K."/>
            <person name="Gaikwad K."/>
            <person name="Singh A."/>
            <person name="Dalal V."/>
            <person name="Srivastava S."/>
            <person name="Dixit A."/>
            <person name="Pal A.K."/>
            <person name="Ghazi I.A."/>
            <person name="Yadav M."/>
            <person name="Pandit A."/>
            <person name="Bhargava A."/>
            <person name="Sureshbabu K."/>
            <person name="Batra K."/>
            <person name="Sharma T.R."/>
            <person name="Mohapatra T."/>
            <person name="Singh N.K."/>
            <person name="Messing J."/>
            <person name="Nelson A.B."/>
            <person name="Fuks G."/>
            <person name="Kavchok S."/>
            <person name="Keizer G."/>
            <person name="Linton E."/>
            <person name="Llaca V."/>
            <person name="Song R."/>
            <person name="Tanyolac B."/>
            <person name="Young S."/>
            <person name="Ho-Il K."/>
            <person name="Hahn J.H."/>
            <person name="Sangsakoo G."/>
            <person name="Vanavichit A."/>
            <person name="de Mattos Luiz.A.T."/>
            <person name="Zimmer P.D."/>
            <person name="Malone G."/>
            <person name="Dellagostin O."/>
            <person name="de Oliveira A.C."/>
            <person name="Bevan M."/>
            <person name="Bancroft I."/>
            <person name="Minx P."/>
            <person name="Cordum H."/>
            <person name="Wilson R."/>
            <person name="Cheng Z."/>
            <person name="Jin W."/>
            <person name="Jiang J."/>
            <person name="Leong S.A."/>
            <person name="Iwama H."/>
            <person name="Gojobori T."/>
            <person name="Itoh T."/>
            <person name="Niimura Y."/>
            <person name="Fujii Y."/>
            <person name="Habara T."/>
            <person name="Sakai H."/>
            <person name="Sato Y."/>
            <person name="Wilson G."/>
            <person name="Kumar K."/>
            <person name="McCouch S."/>
            <person name="Juretic N."/>
            <person name="Hoen D."/>
            <person name="Wright S."/>
            <person name="Bruskiewich R."/>
            <person name="Bureau T."/>
            <person name="Miyao A."/>
            <person name="Hirochika H."/>
            <person name="Nishikawa T."/>
            <person name="Kadowaki K."/>
            <person name="Sugiura M."/>
            <person name="Burr B."/>
            <person name="Sasaki T."/>
        </authorList>
    </citation>
    <scope>NUCLEOTIDE SEQUENCE [LARGE SCALE GENOMIC DNA]</scope>
    <source>
        <strain evidence="4">cv. Nipponbare</strain>
    </source>
</reference>
<protein>
    <submittedName>
        <fullName evidence="2">Uncharacterized protein</fullName>
    </submittedName>
</protein>
<feature type="region of interest" description="Disordered" evidence="1">
    <location>
        <begin position="1"/>
        <end position="28"/>
    </location>
</feature>
<accession>Q8H647</accession>
<evidence type="ECO:0000256" key="1">
    <source>
        <dbReference type="SAM" id="MobiDB-lite"/>
    </source>
</evidence>
<evidence type="ECO:0000313" key="4">
    <source>
        <dbReference type="Proteomes" id="UP000000763"/>
    </source>
</evidence>
<reference evidence="3" key="1">
    <citation type="submission" date="2000-02" db="EMBL/GenBank/DDBJ databases">
        <title>Oryza sativa nipponbare(GA3) genomic DNA, chromosome 6, PAC clone:P0425F02.</title>
        <authorList>
            <person name="Sasaki T."/>
            <person name="Matsumoto T."/>
            <person name="Yamamoto K."/>
        </authorList>
    </citation>
    <scope>NUCLEOTIDE SEQUENCE</scope>
</reference>
<evidence type="ECO:0000313" key="3">
    <source>
        <dbReference type="EMBL" id="BAD67742.1"/>
    </source>
</evidence>
<proteinExistence type="predicted"/>
<feature type="compositionally biased region" description="Basic and acidic residues" evidence="1">
    <location>
        <begin position="7"/>
        <end position="23"/>
    </location>
</feature>
<dbReference type="EMBL" id="AP002838">
    <property type="protein sequence ID" value="BAC24829.1"/>
    <property type="molecule type" value="Genomic_DNA"/>
</dbReference>
<gene>
    <name evidence="2" type="ORF">OSJNBa0038F22.9</name>
    <name evidence="3" type="ORF">P0425F02.43</name>
</gene>
<reference evidence="2" key="2">
    <citation type="submission" date="2000-08" db="EMBL/GenBank/DDBJ databases">
        <title>Oryza sativa nipponbare(GA3) genomic DNA, chromosome 6, BAC clone:OSJNBa0038F22.</title>
        <authorList>
            <person name="Sasaki T."/>
            <person name="Matsumoto T."/>
            <person name="Yamamoto K."/>
        </authorList>
    </citation>
    <scope>NUCLEOTIDE SEQUENCE</scope>
</reference>
<name>Q8H647_ORYSJ</name>